<evidence type="ECO:0000313" key="5">
    <source>
        <dbReference type="Proteomes" id="UP000546200"/>
    </source>
</evidence>
<evidence type="ECO:0000256" key="1">
    <source>
        <dbReference type="ARBA" id="ARBA00004613"/>
    </source>
</evidence>
<dbReference type="PANTHER" id="PTHR38340:SF1">
    <property type="entry name" value="S-LAYER PROTEIN"/>
    <property type="match status" value="1"/>
</dbReference>
<dbReference type="PROSITE" id="PS00018">
    <property type="entry name" value="EF_HAND_1"/>
    <property type="match status" value="1"/>
</dbReference>
<dbReference type="PRINTS" id="PR00313">
    <property type="entry name" value="CABNDNGRPT"/>
</dbReference>
<comment type="subcellular location">
    <subcellularLocation>
        <location evidence="1">Secreted</location>
    </subcellularLocation>
</comment>
<dbReference type="Pfam" id="PF00353">
    <property type="entry name" value="HemolysinCabind"/>
    <property type="match status" value="5"/>
</dbReference>
<name>A0A7W9BE74_9SPHN</name>
<dbReference type="InterPro" id="IPR018247">
    <property type="entry name" value="EF_Hand_1_Ca_BS"/>
</dbReference>
<evidence type="ECO:0000256" key="2">
    <source>
        <dbReference type="ARBA" id="ARBA00022525"/>
    </source>
</evidence>
<dbReference type="RefSeq" id="WP_184058041.1">
    <property type="nucleotide sequence ID" value="NZ_JACIJK010000007.1"/>
</dbReference>
<accession>A0A7W9BE74</accession>
<dbReference type="Gene3D" id="2.150.10.10">
    <property type="entry name" value="Serralysin-like metalloprotease, C-terminal"/>
    <property type="match status" value="4"/>
</dbReference>
<dbReference type="GO" id="GO:0005509">
    <property type="term" value="F:calcium ion binding"/>
    <property type="evidence" value="ECO:0007669"/>
    <property type="project" value="InterPro"/>
</dbReference>
<reference evidence="4 5" key="1">
    <citation type="submission" date="2020-08" db="EMBL/GenBank/DDBJ databases">
        <title>Genomic Encyclopedia of Type Strains, Phase IV (KMG-IV): sequencing the most valuable type-strain genomes for metagenomic binning, comparative biology and taxonomic classification.</title>
        <authorList>
            <person name="Goeker M."/>
        </authorList>
    </citation>
    <scope>NUCLEOTIDE SEQUENCE [LARGE SCALE GENOMIC DNA]</scope>
    <source>
        <strain evidence="4 5">DSM 100044</strain>
    </source>
</reference>
<dbReference type="GO" id="GO:0005576">
    <property type="term" value="C:extracellular region"/>
    <property type="evidence" value="ECO:0007669"/>
    <property type="project" value="UniProtKB-SubCell"/>
</dbReference>
<dbReference type="EMBL" id="JACIJK010000007">
    <property type="protein sequence ID" value="MBB5715572.1"/>
    <property type="molecule type" value="Genomic_DNA"/>
</dbReference>
<dbReference type="SUPFAM" id="SSF51120">
    <property type="entry name" value="beta-Roll"/>
    <property type="match status" value="3"/>
</dbReference>
<dbReference type="Proteomes" id="UP000546200">
    <property type="component" value="Unassembled WGS sequence"/>
</dbReference>
<keyword evidence="2" id="KW-0964">Secreted</keyword>
<keyword evidence="5" id="KW-1185">Reference proteome</keyword>
<evidence type="ECO:0000256" key="3">
    <source>
        <dbReference type="SAM" id="MobiDB-lite"/>
    </source>
</evidence>
<feature type="region of interest" description="Disordered" evidence="3">
    <location>
        <begin position="272"/>
        <end position="297"/>
    </location>
</feature>
<protein>
    <submittedName>
        <fullName evidence="4">Ca2+-binding RTX toxin-like protein</fullName>
    </submittedName>
</protein>
<dbReference type="InterPro" id="IPR050557">
    <property type="entry name" value="RTX_toxin/Mannuronan_C5-epim"/>
</dbReference>
<comment type="caution">
    <text evidence="4">The sequence shown here is derived from an EMBL/GenBank/DDBJ whole genome shotgun (WGS) entry which is preliminary data.</text>
</comment>
<dbReference type="PANTHER" id="PTHR38340">
    <property type="entry name" value="S-LAYER PROTEIN"/>
    <property type="match status" value="1"/>
</dbReference>
<proteinExistence type="predicted"/>
<gene>
    <name evidence="4" type="ORF">FHS94_002427</name>
</gene>
<evidence type="ECO:0000313" key="4">
    <source>
        <dbReference type="EMBL" id="MBB5715572.1"/>
    </source>
</evidence>
<organism evidence="4 5">
    <name type="scientific">Sphingomonas aerophila</name>
    <dbReference type="NCBI Taxonomy" id="1344948"/>
    <lineage>
        <taxon>Bacteria</taxon>
        <taxon>Pseudomonadati</taxon>
        <taxon>Pseudomonadota</taxon>
        <taxon>Alphaproteobacteria</taxon>
        <taxon>Sphingomonadales</taxon>
        <taxon>Sphingomonadaceae</taxon>
        <taxon>Sphingomonas</taxon>
    </lineage>
</organism>
<dbReference type="InterPro" id="IPR001343">
    <property type="entry name" value="Hemolysn_Ca-bd"/>
</dbReference>
<dbReference type="InterPro" id="IPR018511">
    <property type="entry name" value="Hemolysin-typ_Ca-bd_CS"/>
</dbReference>
<dbReference type="InterPro" id="IPR011049">
    <property type="entry name" value="Serralysin-like_metalloprot_C"/>
</dbReference>
<dbReference type="AlphaFoldDB" id="A0A7W9BE74"/>
<dbReference type="PROSITE" id="PS00330">
    <property type="entry name" value="HEMOLYSIN_CALCIUM"/>
    <property type="match status" value="4"/>
</dbReference>
<sequence length="354" mass="36775">MSVIEGTNSSDWLVGGSDWDEIAGRGGADILEGGGGENEFRFYVDELDSTLAAPDLIIDFAGAGREGGDTLRIWPLDLERPITLAGPASGPLVVGAPLGERGNGLTDLFWATQGDETLLVGDSDDNGRLDSNDFAVRLAGDHQFIREDLGDTRAAIVGTNGDDVLRGLDRLADVLIGYDGNDQLLSGDGWDFLYGGSGNDVLQSVGFATMYGGDGNDTLTSGYGYDELHGEAGNDRLTGNGDFDQLFGGDGNDHLDGGDDFDRLYGGSGRDTLIGGEGEDELNGGDGDDKLFGGDDGDQMVAGAGNDLLDGGVGPDSLFGGPGKDTLTGGADVDYFIFDLSGAEPDSTFARPDW</sequence>